<evidence type="ECO:0000256" key="2">
    <source>
        <dbReference type="ARBA" id="ARBA00023163"/>
    </source>
</evidence>
<dbReference type="RefSeq" id="WP_162422973.1">
    <property type="nucleotide sequence ID" value="NZ_WVIE01000008.1"/>
</dbReference>
<dbReference type="InterPro" id="IPR009057">
    <property type="entry name" value="Homeodomain-like_sf"/>
</dbReference>
<accession>A0A8J7Z3J5</accession>
<evidence type="ECO:0000313" key="4">
    <source>
        <dbReference type="EMBL" id="NDJ17468.1"/>
    </source>
</evidence>
<dbReference type="Pfam" id="PF12833">
    <property type="entry name" value="HTH_18"/>
    <property type="match status" value="1"/>
</dbReference>
<organism evidence="4 5">
    <name type="scientific">Myxacorys almedinensis A</name>
    <dbReference type="NCBI Taxonomy" id="2690445"/>
    <lineage>
        <taxon>Bacteria</taxon>
        <taxon>Bacillati</taxon>
        <taxon>Cyanobacteriota</taxon>
        <taxon>Cyanophyceae</taxon>
        <taxon>Leptolyngbyales</taxon>
        <taxon>Leptolyngbyaceae</taxon>
        <taxon>Myxacorys</taxon>
        <taxon>Myxacorys almedinensis</taxon>
    </lineage>
</organism>
<dbReference type="EMBL" id="WVIE01000008">
    <property type="protein sequence ID" value="NDJ17468.1"/>
    <property type="molecule type" value="Genomic_DNA"/>
</dbReference>
<protein>
    <submittedName>
        <fullName evidence="4">Helix-turn-helix domain-containing protein</fullName>
    </submittedName>
</protein>
<feature type="domain" description="HTH araC/xylS-type" evidence="3">
    <location>
        <begin position="226"/>
        <end position="324"/>
    </location>
</feature>
<dbReference type="PANTHER" id="PTHR47893">
    <property type="entry name" value="REGULATORY PROTEIN PCHR"/>
    <property type="match status" value="1"/>
</dbReference>
<proteinExistence type="predicted"/>
<dbReference type="SUPFAM" id="SSF46689">
    <property type="entry name" value="Homeodomain-like"/>
    <property type="match status" value="2"/>
</dbReference>
<reference evidence="4" key="1">
    <citation type="submission" date="2019-12" db="EMBL/GenBank/DDBJ databases">
        <title>High-Quality draft genome sequences of three cyanobacteria isolated from the limestone walls of the Old Cathedral of Coimbra.</title>
        <authorList>
            <person name="Tiago I."/>
            <person name="Soares F."/>
            <person name="Portugal A."/>
        </authorList>
    </citation>
    <scope>NUCLEOTIDE SEQUENCE</scope>
    <source>
        <strain evidence="4">A</strain>
    </source>
</reference>
<sequence>MISISELDLHDFQQKIDASVQLDPMDALDVTWHYPSAIAQGYLRWIDLRDGMTLEICDMRLKKQLLIYRAETPIDFVQFHFHLWGKHEDGQTMMGDREFNIRGSGLRLKDVLDAPEQRALEVTLFMSSELLRSFVRDESGQLPEMFQHLIRPVEQQSYARVGKLNPAIERVLWEILRCPFQGWHKRMFLEGKALEFVSLVLEQEQAIHGSLPVTKRMQAGTRDRLYYARELLLQNLHQPLTLEQLAQQAQLNESTLKKGFKQEFGMTVFDYLLEYRLEQARQMLERGTMQVSEAMMAVGLRNRSYFATAFRKKFGQNPKQYQQQFDDL</sequence>
<dbReference type="AlphaFoldDB" id="A0A8J7Z3J5"/>
<keyword evidence="2" id="KW-0804">Transcription</keyword>
<dbReference type="Proteomes" id="UP000646053">
    <property type="component" value="Unassembled WGS sequence"/>
</dbReference>
<evidence type="ECO:0000313" key="5">
    <source>
        <dbReference type="Proteomes" id="UP000646053"/>
    </source>
</evidence>
<gene>
    <name evidence="4" type="ORF">GS601_09240</name>
</gene>
<keyword evidence="1" id="KW-0805">Transcription regulation</keyword>
<dbReference type="GO" id="GO:0003700">
    <property type="term" value="F:DNA-binding transcription factor activity"/>
    <property type="evidence" value="ECO:0007669"/>
    <property type="project" value="InterPro"/>
</dbReference>
<dbReference type="Gene3D" id="1.10.10.60">
    <property type="entry name" value="Homeodomain-like"/>
    <property type="match status" value="2"/>
</dbReference>
<dbReference type="InterPro" id="IPR018060">
    <property type="entry name" value="HTH_AraC"/>
</dbReference>
<keyword evidence="5" id="KW-1185">Reference proteome</keyword>
<dbReference type="SMART" id="SM00342">
    <property type="entry name" value="HTH_ARAC"/>
    <property type="match status" value="1"/>
</dbReference>
<dbReference type="InterPro" id="IPR053142">
    <property type="entry name" value="PchR_regulatory_protein"/>
</dbReference>
<dbReference type="PROSITE" id="PS01124">
    <property type="entry name" value="HTH_ARAC_FAMILY_2"/>
    <property type="match status" value="1"/>
</dbReference>
<evidence type="ECO:0000256" key="1">
    <source>
        <dbReference type="ARBA" id="ARBA00023015"/>
    </source>
</evidence>
<dbReference type="PANTHER" id="PTHR47893:SF1">
    <property type="entry name" value="REGULATORY PROTEIN PCHR"/>
    <property type="match status" value="1"/>
</dbReference>
<evidence type="ECO:0000259" key="3">
    <source>
        <dbReference type="PROSITE" id="PS01124"/>
    </source>
</evidence>
<comment type="caution">
    <text evidence="4">The sequence shown here is derived from an EMBL/GenBank/DDBJ whole genome shotgun (WGS) entry which is preliminary data.</text>
</comment>
<name>A0A8J7Z3J5_9CYAN</name>
<dbReference type="GO" id="GO:0043565">
    <property type="term" value="F:sequence-specific DNA binding"/>
    <property type="evidence" value="ECO:0007669"/>
    <property type="project" value="InterPro"/>
</dbReference>